<dbReference type="AlphaFoldDB" id="A0AAD8E8Y8"/>
<protein>
    <submittedName>
        <fullName evidence="1">Uncharacterized protein</fullName>
    </submittedName>
</protein>
<feature type="non-terminal residue" evidence="1">
    <location>
        <position position="70"/>
    </location>
</feature>
<name>A0AAD8E8Y8_DIPPU</name>
<dbReference type="Proteomes" id="UP001233999">
    <property type="component" value="Unassembled WGS sequence"/>
</dbReference>
<evidence type="ECO:0000313" key="1">
    <source>
        <dbReference type="EMBL" id="KAJ9581725.1"/>
    </source>
</evidence>
<proteinExistence type="predicted"/>
<reference evidence="1" key="2">
    <citation type="submission" date="2023-05" db="EMBL/GenBank/DDBJ databases">
        <authorList>
            <person name="Fouks B."/>
        </authorList>
    </citation>
    <scope>NUCLEOTIDE SEQUENCE</scope>
    <source>
        <strain evidence="1">Stay&amp;Tobe</strain>
        <tissue evidence="1">Testes</tissue>
    </source>
</reference>
<feature type="non-terminal residue" evidence="1">
    <location>
        <position position="1"/>
    </location>
</feature>
<comment type="caution">
    <text evidence="1">The sequence shown here is derived from an EMBL/GenBank/DDBJ whole genome shotgun (WGS) entry which is preliminary data.</text>
</comment>
<reference evidence="1" key="1">
    <citation type="journal article" date="2023" name="IScience">
        <title>Live-bearing cockroach genome reveals convergent evolutionary mechanisms linked to viviparity in insects and beyond.</title>
        <authorList>
            <person name="Fouks B."/>
            <person name="Harrison M.C."/>
            <person name="Mikhailova A.A."/>
            <person name="Marchal E."/>
            <person name="English S."/>
            <person name="Carruthers M."/>
            <person name="Jennings E.C."/>
            <person name="Chiamaka E.L."/>
            <person name="Frigard R.A."/>
            <person name="Pippel M."/>
            <person name="Attardo G.M."/>
            <person name="Benoit J.B."/>
            <person name="Bornberg-Bauer E."/>
            <person name="Tobe S.S."/>
        </authorList>
    </citation>
    <scope>NUCLEOTIDE SEQUENCE</scope>
    <source>
        <strain evidence="1">Stay&amp;Tobe</strain>
    </source>
</reference>
<evidence type="ECO:0000313" key="2">
    <source>
        <dbReference type="Proteomes" id="UP001233999"/>
    </source>
</evidence>
<accession>A0AAD8E8Y8</accession>
<keyword evidence="2" id="KW-1185">Reference proteome</keyword>
<dbReference type="EMBL" id="JASPKZ010007848">
    <property type="protein sequence ID" value="KAJ9581725.1"/>
    <property type="molecule type" value="Genomic_DNA"/>
</dbReference>
<gene>
    <name evidence="1" type="ORF">L9F63_023113</name>
</gene>
<organism evidence="1 2">
    <name type="scientific">Diploptera punctata</name>
    <name type="common">Pacific beetle cockroach</name>
    <dbReference type="NCBI Taxonomy" id="6984"/>
    <lineage>
        <taxon>Eukaryota</taxon>
        <taxon>Metazoa</taxon>
        <taxon>Ecdysozoa</taxon>
        <taxon>Arthropoda</taxon>
        <taxon>Hexapoda</taxon>
        <taxon>Insecta</taxon>
        <taxon>Pterygota</taxon>
        <taxon>Neoptera</taxon>
        <taxon>Polyneoptera</taxon>
        <taxon>Dictyoptera</taxon>
        <taxon>Blattodea</taxon>
        <taxon>Blaberoidea</taxon>
        <taxon>Blaberidae</taxon>
        <taxon>Diplopterinae</taxon>
        <taxon>Diploptera</taxon>
    </lineage>
</organism>
<sequence>RTNGCYLSDPKVCRPSGNASTIFRLSRCLYSMKCCITYWPGYRMFFKGRISLLISFRNAGLGYASIVVYE</sequence>